<evidence type="ECO:0008006" key="4">
    <source>
        <dbReference type="Google" id="ProtNLM"/>
    </source>
</evidence>
<keyword evidence="1" id="KW-0175">Coiled coil</keyword>
<protein>
    <recommendedName>
        <fullName evidence="4">BZIP domain-containing protein</fullName>
    </recommendedName>
</protein>
<gene>
    <name evidence="2" type="ORF">SLEP1_g1292</name>
</gene>
<name>A0AAV5HK44_9ROSI</name>
<evidence type="ECO:0000313" key="3">
    <source>
        <dbReference type="Proteomes" id="UP001054252"/>
    </source>
</evidence>
<proteinExistence type="predicted"/>
<accession>A0AAV5HK44</accession>
<evidence type="ECO:0000256" key="1">
    <source>
        <dbReference type="SAM" id="Coils"/>
    </source>
</evidence>
<keyword evidence="3" id="KW-1185">Reference proteome</keyword>
<feature type="coiled-coil region" evidence="1">
    <location>
        <begin position="5"/>
        <end position="39"/>
    </location>
</feature>
<dbReference type="EMBL" id="BPVZ01000001">
    <property type="protein sequence ID" value="GKU86817.1"/>
    <property type="molecule type" value="Genomic_DNA"/>
</dbReference>
<organism evidence="2 3">
    <name type="scientific">Rubroshorea leprosula</name>
    <dbReference type="NCBI Taxonomy" id="152421"/>
    <lineage>
        <taxon>Eukaryota</taxon>
        <taxon>Viridiplantae</taxon>
        <taxon>Streptophyta</taxon>
        <taxon>Embryophyta</taxon>
        <taxon>Tracheophyta</taxon>
        <taxon>Spermatophyta</taxon>
        <taxon>Magnoliopsida</taxon>
        <taxon>eudicotyledons</taxon>
        <taxon>Gunneridae</taxon>
        <taxon>Pentapetalae</taxon>
        <taxon>rosids</taxon>
        <taxon>malvids</taxon>
        <taxon>Malvales</taxon>
        <taxon>Dipterocarpaceae</taxon>
        <taxon>Rubroshorea</taxon>
    </lineage>
</organism>
<dbReference type="Proteomes" id="UP001054252">
    <property type="component" value="Unassembled WGS sequence"/>
</dbReference>
<dbReference type="AlphaFoldDB" id="A0AAV5HK44"/>
<comment type="caution">
    <text evidence="2">The sequence shown here is derived from an EMBL/GenBank/DDBJ whole genome shotgun (WGS) entry which is preliminary data.</text>
</comment>
<reference evidence="2 3" key="1">
    <citation type="journal article" date="2021" name="Commun. Biol.">
        <title>The genome of Shorea leprosula (Dipterocarpaceae) highlights the ecological relevance of drought in aseasonal tropical rainforests.</title>
        <authorList>
            <person name="Ng K.K.S."/>
            <person name="Kobayashi M.J."/>
            <person name="Fawcett J.A."/>
            <person name="Hatakeyama M."/>
            <person name="Paape T."/>
            <person name="Ng C.H."/>
            <person name="Ang C.C."/>
            <person name="Tnah L.H."/>
            <person name="Lee C.T."/>
            <person name="Nishiyama T."/>
            <person name="Sese J."/>
            <person name="O'Brien M.J."/>
            <person name="Copetti D."/>
            <person name="Mohd Noor M.I."/>
            <person name="Ong R.C."/>
            <person name="Putra M."/>
            <person name="Sireger I.Z."/>
            <person name="Indrioko S."/>
            <person name="Kosugi Y."/>
            <person name="Izuno A."/>
            <person name="Isagi Y."/>
            <person name="Lee S.L."/>
            <person name="Shimizu K.K."/>
        </authorList>
    </citation>
    <scope>NUCLEOTIDE SEQUENCE [LARGE SCALE GENOMIC DNA]</scope>
    <source>
        <strain evidence="2">214</strain>
    </source>
</reference>
<evidence type="ECO:0000313" key="2">
    <source>
        <dbReference type="EMBL" id="GKU86817.1"/>
    </source>
</evidence>
<sequence>MAGARKNRQGRLRRVRRALKKMKRKAAAKREELGRLRDETAQMEFAVEQLNFEKDLLRMLLEQHSNDNASISATLDSITQAHFN</sequence>